<dbReference type="PANTHER" id="PTHR37550">
    <property type="entry name" value="ANTITOXIN VAPB1"/>
    <property type="match status" value="1"/>
</dbReference>
<name>A0AAU7EWJ4_9PSED</name>
<evidence type="ECO:0000313" key="1">
    <source>
        <dbReference type="EMBL" id="XBL96013.1"/>
    </source>
</evidence>
<proteinExistence type="predicted"/>
<sequence length="76" mass="8601">MEQTTIFMSNRSQAVRLPKAVAMPGDVKRVEVIAIGRTRVITPAGESWDSWFDGDSVSPDFMANREQPIEQERESF</sequence>
<dbReference type="AlphaFoldDB" id="A0AAU7EWJ4"/>
<dbReference type="InterPro" id="IPR051734">
    <property type="entry name" value="VapB_TA_antitoxins"/>
</dbReference>
<dbReference type="InterPro" id="IPR037914">
    <property type="entry name" value="SpoVT-AbrB_sf"/>
</dbReference>
<organism evidence="1">
    <name type="scientific">Pseudomonas iranensis</name>
    <dbReference type="NCBI Taxonomy" id="2745503"/>
    <lineage>
        <taxon>Bacteria</taxon>
        <taxon>Pseudomonadati</taxon>
        <taxon>Pseudomonadota</taxon>
        <taxon>Gammaproteobacteria</taxon>
        <taxon>Pseudomonadales</taxon>
        <taxon>Pseudomonadaceae</taxon>
        <taxon>Pseudomonas</taxon>
    </lineage>
</organism>
<dbReference type="PANTHER" id="PTHR37550:SF3">
    <property type="entry name" value="ANTITOXIN VAPB1"/>
    <property type="match status" value="1"/>
</dbReference>
<dbReference type="EMBL" id="CP157354">
    <property type="protein sequence ID" value="XBL96013.1"/>
    <property type="molecule type" value="Genomic_DNA"/>
</dbReference>
<dbReference type="NCBIfam" id="NF040493">
    <property type="entry name" value="TA_anti_VapB"/>
    <property type="match status" value="1"/>
</dbReference>
<reference evidence="1" key="1">
    <citation type="submission" date="2024-05" db="EMBL/GenBank/DDBJ databases">
        <title>Draft genome sequence of Pseudomonas iranensis M7D1.</title>
        <authorList>
            <person name="Miller S.L."/>
            <person name="Nsubuga A."/>
            <person name="Lu N."/>
            <person name="King J."/>
            <person name="Shears P."/>
            <person name="Lawson P.A."/>
        </authorList>
    </citation>
    <scope>NUCLEOTIDE SEQUENCE</scope>
    <source>
        <strain evidence="1">M7D1</strain>
    </source>
</reference>
<dbReference type="Gene3D" id="2.10.260.10">
    <property type="match status" value="1"/>
</dbReference>
<accession>A0AAU7EWJ4</accession>
<dbReference type="InterPro" id="IPR047976">
    <property type="entry name" value="Anti_VapB2-like"/>
</dbReference>
<protein>
    <submittedName>
        <fullName evidence="1">Type II toxin-antitoxin system VapB family antitoxin</fullName>
    </submittedName>
</protein>
<dbReference type="SUPFAM" id="SSF89447">
    <property type="entry name" value="AbrB/MazE/MraZ-like"/>
    <property type="match status" value="1"/>
</dbReference>
<gene>
    <name evidence="1" type="primary">vapB</name>
    <name evidence="1" type="ORF">ABHN08_25665</name>
</gene>